<dbReference type="SUPFAM" id="SSF53474">
    <property type="entry name" value="alpha/beta-Hydrolases"/>
    <property type="match status" value="1"/>
</dbReference>
<name>A0A0L8GC20_OCTBM</name>
<dbReference type="OrthoDB" id="433474at2759"/>
<protein>
    <recommendedName>
        <fullName evidence="2">BD-FAE-like domain-containing protein</fullName>
    </recommendedName>
</protein>
<evidence type="ECO:0000259" key="2">
    <source>
        <dbReference type="Pfam" id="PF20434"/>
    </source>
</evidence>
<sequence>MKMAAESEKWKLFDLKELERQYSSLEWSHRKTTIDVMATYMAFLKEKSAEAKSCIDCELGIKIGDAERHKLDIFGQKTAAKVAPILVYIHGGYWQLLGRELSSYMVKPIVKMGGIVCPIGYSIAPHGTMEQIVEEVKKSVAYVLKLAKDRGSRGVYVCGHSAGGHLAAMMLTVDWQAEGVDSSLFKGVFPVSGVYDLRPLVQTSVNKPLKMTEESAQQISPAFLTKNIIKFNRNRVIKMFIAEYDSEEFHRQGEEFYNSLKSAGLTISNRVIPDTDHFDVIEKLAEDDYFITKEIIKTMGLTAD</sequence>
<keyword evidence="1" id="KW-0378">Hydrolase</keyword>
<dbReference type="PANTHER" id="PTHR48081:SF33">
    <property type="entry name" value="KYNURENINE FORMAMIDASE"/>
    <property type="match status" value="1"/>
</dbReference>
<dbReference type="InterPro" id="IPR050300">
    <property type="entry name" value="GDXG_lipolytic_enzyme"/>
</dbReference>
<reference evidence="3" key="1">
    <citation type="submission" date="2015-07" db="EMBL/GenBank/DDBJ databases">
        <title>MeaNS - Measles Nucleotide Surveillance Program.</title>
        <authorList>
            <person name="Tran T."/>
            <person name="Druce J."/>
        </authorList>
    </citation>
    <scope>NUCLEOTIDE SEQUENCE</scope>
    <source>
        <strain evidence="3">UCB-OBI-ISO-001</strain>
        <tissue evidence="3">Gonad</tissue>
    </source>
</reference>
<evidence type="ECO:0000313" key="3">
    <source>
        <dbReference type="EMBL" id="KOF74597.1"/>
    </source>
</evidence>
<accession>A0A0L8GC20</accession>
<dbReference type="AlphaFoldDB" id="A0A0L8GC20"/>
<dbReference type="STRING" id="37653.A0A0L8GC20"/>
<dbReference type="GO" id="GO:0004061">
    <property type="term" value="F:arylformamidase activity"/>
    <property type="evidence" value="ECO:0007669"/>
    <property type="project" value="TreeGrafter"/>
</dbReference>
<evidence type="ECO:0000256" key="1">
    <source>
        <dbReference type="ARBA" id="ARBA00022801"/>
    </source>
</evidence>
<dbReference type="InterPro" id="IPR029058">
    <property type="entry name" value="AB_hydrolase_fold"/>
</dbReference>
<dbReference type="Pfam" id="PF20434">
    <property type="entry name" value="BD-FAE"/>
    <property type="match status" value="1"/>
</dbReference>
<dbReference type="KEGG" id="obi:106877803"/>
<organism evidence="3">
    <name type="scientific">Octopus bimaculoides</name>
    <name type="common">California two-spotted octopus</name>
    <dbReference type="NCBI Taxonomy" id="37653"/>
    <lineage>
        <taxon>Eukaryota</taxon>
        <taxon>Metazoa</taxon>
        <taxon>Spiralia</taxon>
        <taxon>Lophotrochozoa</taxon>
        <taxon>Mollusca</taxon>
        <taxon>Cephalopoda</taxon>
        <taxon>Coleoidea</taxon>
        <taxon>Octopodiformes</taxon>
        <taxon>Octopoda</taxon>
        <taxon>Incirrata</taxon>
        <taxon>Octopodidae</taxon>
        <taxon>Octopus</taxon>
    </lineage>
</organism>
<dbReference type="PANTHER" id="PTHR48081">
    <property type="entry name" value="AB HYDROLASE SUPERFAMILY PROTEIN C4A8.06C"/>
    <property type="match status" value="1"/>
</dbReference>
<dbReference type="InterPro" id="IPR049492">
    <property type="entry name" value="BD-FAE-like_dom"/>
</dbReference>
<feature type="domain" description="BD-FAE-like" evidence="2">
    <location>
        <begin position="71"/>
        <end position="175"/>
    </location>
</feature>
<proteinExistence type="predicted"/>
<gene>
    <name evidence="3" type="ORF">OCBIM_22035885mg</name>
</gene>
<dbReference type="Gene3D" id="3.40.50.1820">
    <property type="entry name" value="alpha/beta hydrolase"/>
    <property type="match status" value="1"/>
</dbReference>
<dbReference type="EMBL" id="KQ422595">
    <property type="protein sequence ID" value="KOF74597.1"/>
    <property type="molecule type" value="Genomic_DNA"/>
</dbReference>